<evidence type="ECO:0000313" key="1">
    <source>
        <dbReference type="EMBL" id="MEQ2358583.1"/>
    </source>
</evidence>
<sequence length="103" mass="11741">MLKWCKDLRIGEGVKKADKIRRKLNHGKIVPGVYLITFSENPRNLLEIIPALTIIQQSAADICPEIIGLAGDKDEAVDMVVEIIQEVYDATGDFRIEEYWKNR</sequence>
<organism evidence="1 2">
    <name type="scientific">Blautia intestinihominis</name>
    <dbReference type="NCBI Taxonomy" id="3133152"/>
    <lineage>
        <taxon>Bacteria</taxon>
        <taxon>Bacillati</taxon>
        <taxon>Bacillota</taxon>
        <taxon>Clostridia</taxon>
        <taxon>Lachnospirales</taxon>
        <taxon>Lachnospiraceae</taxon>
        <taxon>Blautia</taxon>
    </lineage>
</organism>
<evidence type="ECO:0000313" key="2">
    <source>
        <dbReference type="Proteomes" id="UP001446032"/>
    </source>
</evidence>
<reference evidence="1 2" key="1">
    <citation type="submission" date="2024-03" db="EMBL/GenBank/DDBJ databases">
        <title>Human intestinal bacterial collection.</title>
        <authorList>
            <person name="Pauvert C."/>
            <person name="Hitch T.C.A."/>
            <person name="Clavel T."/>
        </authorList>
    </citation>
    <scope>NUCLEOTIDE SEQUENCE [LARGE SCALE GENOMIC DNA]</scope>
    <source>
        <strain evidence="1 2">CLA-AA-H95</strain>
    </source>
</reference>
<protein>
    <submittedName>
        <fullName evidence="1">Uncharacterized protein</fullName>
    </submittedName>
</protein>
<comment type="caution">
    <text evidence="1">The sequence shown here is derived from an EMBL/GenBank/DDBJ whole genome shotgun (WGS) entry which is preliminary data.</text>
</comment>
<proteinExistence type="predicted"/>
<gene>
    <name evidence="1" type="ORF">WMO75_09595</name>
</gene>
<dbReference type="Proteomes" id="UP001446032">
    <property type="component" value="Unassembled WGS sequence"/>
</dbReference>
<keyword evidence="2" id="KW-1185">Reference proteome</keyword>
<name>A0ABV1AK78_9FIRM</name>
<dbReference type="RefSeq" id="WP_227222424.1">
    <property type="nucleotide sequence ID" value="NZ_JBBMEI010000026.1"/>
</dbReference>
<accession>A0ABV1AK78</accession>
<dbReference type="EMBL" id="JBBMEI010000026">
    <property type="protein sequence ID" value="MEQ2358583.1"/>
    <property type="molecule type" value="Genomic_DNA"/>
</dbReference>